<evidence type="ECO:0000313" key="2">
    <source>
        <dbReference type="EMBL" id="TNN58276.1"/>
    </source>
</evidence>
<sequence length="80" mass="9022">MEELYSGFAYHTCKKNPKLAAKNRTINIHSPLQNTWNRAFWSYGSARGKLASPHVKCSEGDGTRSSVRILSERSAPSRRI</sequence>
<name>A0A4Z2GXM1_9TELE</name>
<feature type="region of interest" description="Disordered" evidence="1">
    <location>
        <begin position="53"/>
        <end position="80"/>
    </location>
</feature>
<evidence type="ECO:0000256" key="1">
    <source>
        <dbReference type="SAM" id="MobiDB-lite"/>
    </source>
</evidence>
<reference evidence="2 3" key="1">
    <citation type="submission" date="2019-03" db="EMBL/GenBank/DDBJ databases">
        <title>First draft genome of Liparis tanakae, snailfish: a comprehensive survey of snailfish specific genes.</title>
        <authorList>
            <person name="Kim W."/>
            <person name="Song I."/>
            <person name="Jeong J.-H."/>
            <person name="Kim D."/>
            <person name="Kim S."/>
            <person name="Ryu S."/>
            <person name="Song J.Y."/>
            <person name="Lee S.K."/>
        </authorList>
    </citation>
    <scope>NUCLEOTIDE SEQUENCE [LARGE SCALE GENOMIC DNA]</scope>
    <source>
        <tissue evidence="2">Muscle</tissue>
    </source>
</reference>
<dbReference type="Proteomes" id="UP000314294">
    <property type="component" value="Unassembled WGS sequence"/>
</dbReference>
<protein>
    <submittedName>
        <fullName evidence="2">Uncharacterized protein</fullName>
    </submittedName>
</protein>
<comment type="caution">
    <text evidence="2">The sequence shown here is derived from an EMBL/GenBank/DDBJ whole genome shotgun (WGS) entry which is preliminary data.</text>
</comment>
<dbReference type="AlphaFoldDB" id="A0A4Z2GXM1"/>
<organism evidence="2 3">
    <name type="scientific">Liparis tanakae</name>
    <name type="common">Tanaka's snailfish</name>
    <dbReference type="NCBI Taxonomy" id="230148"/>
    <lineage>
        <taxon>Eukaryota</taxon>
        <taxon>Metazoa</taxon>
        <taxon>Chordata</taxon>
        <taxon>Craniata</taxon>
        <taxon>Vertebrata</taxon>
        <taxon>Euteleostomi</taxon>
        <taxon>Actinopterygii</taxon>
        <taxon>Neopterygii</taxon>
        <taxon>Teleostei</taxon>
        <taxon>Neoteleostei</taxon>
        <taxon>Acanthomorphata</taxon>
        <taxon>Eupercaria</taxon>
        <taxon>Perciformes</taxon>
        <taxon>Cottioidei</taxon>
        <taxon>Cottales</taxon>
        <taxon>Liparidae</taxon>
        <taxon>Liparis</taxon>
    </lineage>
</organism>
<proteinExistence type="predicted"/>
<evidence type="ECO:0000313" key="3">
    <source>
        <dbReference type="Proteomes" id="UP000314294"/>
    </source>
</evidence>
<keyword evidence="3" id="KW-1185">Reference proteome</keyword>
<accession>A0A4Z2GXM1</accession>
<dbReference type="EMBL" id="SRLO01000384">
    <property type="protein sequence ID" value="TNN58276.1"/>
    <property type="molecule type" value="Genomic_DNA"/>
</dbReference>
<gene>
    <name evidence="2" type="ORF">EYF80_031516</name>
</gene>